<dbReference type="AlphaFoldDB" id="A0A833LZF8"/>
<gene>
    <name evidence="1" type="ORF">F9K24_06255</name>
</gene>
<protein>
    <submittedName>
        <fullName evidence="1">Uncharacterized protein</fullName>
    </submittedName>
</protein>
<dbReference type="Proteomes" id="UP000460298">
    <property type="component" value="Unassembled WGS sequence"/>
</dbReference>
<dbReference type="NCBIfam" id="NF047642">
    <property type="entry name" value="LB_289_fam"/>
    <property type="match status" value="1"/>
</dbReference>
<evidence type="ECO:0000313" key="2">
    <source>
        <dbReference type="Proteomes" id="UP000460298"/>
    </source>
</evidence>
<organism evidence="1 2">
    <name type="scientific">Leptonema illini</name>
    <dbReference type="NCBI Taxonomy" id="183"/>
    <lineage>
        <taxon>Bacteria</taxon>
        <taxon>Pseudomonadati</taxon>
        <taxon>Spirochaetota</taxon>
        <taxon>Spirochaetia</taxon>
        <taxon>Leptospirales</taxon>
        <taxon>Leptospiraceae</taxon>
        <taxon>Leptonema</taxon>
    </lineage>
</organism>
<dbReference type="EMBL" id="WBUI01000004">
    <property type="protein sequence ID" value="KAB2934062.1"/>
    <property type="molecule type" value="Genomic_DNA"/>
</dbReference>
<reference evidence="1 2" key="1">
    <citation type="submission" date="2019-10" db="EMBL/GenBank/DDBJ databases">
        <title>Extracellular Electron Transfer in a Candidatus Methanoperedens spp. Enrichment Culture.</title>
        <authorList>
            <person name="Berger S."/>
            <person name="Rangel Shaw D."/>
            <person name="Berben T."/>
            <person name="In 'T Zandt M."/>
            <person name="Frank J."/>
            <person name="Reimann J."/>
            <person name="Jetten M.S.M."/>
            <person name="Welte C.U."/>
        </authorList>
    </citation>
    <scope>NUCLEOTIDE SEQUENCE [LARGE SCALE GENOMIC DNA]</scope>
    <source>
        <strain evidence="1">SB12</strain>
    </source>
</reference>
<name>A0A833LZF8_9LEPT</name>
<sequence>MKRTELERRERELKRTAKKVEVLERKSGRAGRTIGQYIDDLAALFRYDAEEIFNTTDDLDILELIERMKEDLPEKQWDTVLKKAVNRTKVKQANRAVEELSTFIGEEAGV</sequence>
<accession>A0A833LZF8</accession>
<dbReference type="RefSeq" id="WP_040918328.1">
    <property type="nucleotide sequence ID" value="NZ_JQDG01000020.1"/>
</dbReference>
<comment type="caution">
    <text evidence="1">The sequence shown here is derived from an EMBL/GenBank/DDBJ whole genome shotgun (WGS) entry which is preliminary data.</text>
</comment>
<proteinExistence type="predicted"/>
<dbReference type="OrthoDB" id="371212at2"/>
<evidence type="ECO:0000313" key="1">
    <source>
        <dbReference type="EMBL" id="KAB2934062.1"/>
    </source>
</evidence>